<comment type="caution">
    <text evidence="2">The sequence shown here is derived from an EMBL/GenBank/DDBJ whole genome shotgun (WGS) entry which is preliminary data.</text>
</comment>
<organism evidence="2 3">
    <name type="scientific">Protopolystoma xenopodis</name>
    <dbReference type="NCBI Taxonomy" id="117903"/>
    <lineage>
        <taxon>Eukaryota</taxon>
        <taxon>Metazoa</taxon>
        <taxon>Spiralia</taxon>
        <taxon>Lophotrochozoa</taxon>
        <taxon>Platyhelminthes</taxon>
        <taxon>Monogenea</taxon>
        <taxon>Polyopisthocotylea</taxon>
        <taxon>Polystomatidea</taxon>
        <taxon>Polystomatidae</taxon>
        <taxon>Protopolystoma</taxon>
    </lineage>
</organism>
<dbReference type="AlphaFoldDB" id="A0A448WFZ4"/>
<protein>
    <submittedName>
        <fullName evidence="2">Uncharacterized protein</fullName>
    </submittedName>
</protein>
<dbReference type="Proteomes" id="UP000784294">
    <property type="component" value="Unassembled WGS sequence"/>
</dbReference>
<dbReference type="EMBL" id="CAAALY010010144">
    <property type="protein sequence ID" value="VEL10863.1"/>
    <property type="molecule type" value="Genomic_DNA"/>
</dbReference>
<feature type="region of interest" description="Disordered" evidence="1">
    <location>
        <begin position="234"/>
        <end position="269"/>
    </location>
</feature>
<reference evidence="2" key="1">
    <citation type="submission" date="2018-11" db="EMBL/GenBank/DDBJ databases">
        <authorList>
            <consortium name="Pathogen Informatics"/>
        </authorList>
    </citation>
    <scope>NUCLEOTIDE SEQUENCE</scope>
</reference>
<name>A0A448WFZ4_9PLAT</name>
<sequence>MTQRSWFEGFFTNGPGHVILSGTPSATSAAAIAEGVAQLAAKTNCKAPLDPLSIASSKNNDSCDSCGDNAITNLPLLSPSSDLPEPKSRDETLMLTEPHIMASLDHLPESSSSSTSSTVMFASAVAVVAITTTTSSTAASSPSSTSSSSSSSSSSKPVSSTSTSSPTTSCITTLSNIFATNTIPACSSSSSSFNYSSLTFSPVSSPPVSPPTQALQPSRPPATVINRHLLASQLSGPGHTHQRQHHYHNNPTQQQPHSQSHQCSPNSVQQYQIGSGQTCAATPIATTSSVAATVATSASLFRNHVSGTGVRMTGLTHVSNNDAVPTARSSSPSSVSSITNSLGAAILPPPEDTSHVVMIKGRALNRLKAELVQVTCL</sequence>
<feature type="compositionally biased region" description="Low complexity" evidence="1">
    <location>
        <begin position="249"/>
        <end position="267"/>
    </location>
</feature>
<evidence type="ECO:0000256" key="1">
    <source>
        <dbReference type="SAM" id="MobiDB-lite"/>
    </source>
</evidence>
<accession>A0A448WFZ4</accession>
<gene>
    <name evidence="2" type="ORF">PXEA_LOCUS4303</name>
</gene>
<evidence type="ECO:0000313" key="3">
    <source>
        <dbReference type="Proteomes" id="UP000784294"/>
    </source>
</evidence>
<evidence type="ECO:0000313" key="2">
    <source>
        <dbReference type="EMBL" id="VEL10863.1"/>
    </source>
</evidence>
<keyword evidence="3" id="KW-1185">Reference proteome</keyword>
<feature type="region of interest" description="Disordered" evidence="1">
    <location>
        <begin position="200"/>
        <end position="220"/>
    </location>
</feature>
<proteinExistence type="predicted"/>
<feature type="region of interest" description="Disordered" evidence="1">
    <location>
        <begin position="136"/>
        <end position="169"/>
    </location>
</feature>